<gene>
    <name evidence="1" type="ORF">GCM10007852_18490</name>
</gene>
<dbReference type="EMBL" id="BSOT01000005">
    <property type="protein sequence ID" value="GLR70941.1"/>
    <property type="molecule type" value="Genomic_DNA"/>
</dbReference>
<name>A0AA37SWE9_9ALTE</name>
<proteinExistence type="predicted"/>
<organism evidence="1 2">
    <name type="scientific">Agaribacter marinus</name>
    <dbReference type="NCBI Taxonomy" id="1431249"/>
    <lineage>
        <taxon>Bacteria</taxon>
        <taxon>Pseudomonadati</taxon>
        <taxon>Pseudomonadota</taxon>
        <taxon>Gammaproteobacteria</taxon>
        <taxon>Alteromonadales</taxon>
        <taxon>Alteromonadaceae</taxon>
        <taxon>Agaribacter</taxon>
    </lineage>
</organism>
<protein>
    <submittedName>
        <fullName evidence="1">Uncharacterized protein</fullName>
    </submittedName>
</protein>
<evidence type="ECO:0000313" key="1">
    <source>
        <dbReference type="EMBL" id="GLR70941.1"/>
    </source>
</evidence>
<reference evidence="1" key="1">
    <citation type="journal article" date="2014" name="Int. J. Syst. Evol. Microbiol.">
        <title>Complete genome sequence of Corynebacterium casei LMG S-19264T (=DSM 44701T), isolated from a smear-ripened cheese.</title>
        <authorList>
            <consortium name="US DOE Joint Genome Institute (JGI-PGF)"/>
            <person name="Walter F."/>
            <person name="Albersmeier A."/>
            <person name="Kalinowski J."/>
            <person name="Ruckert C."/>
        </authorList>
    </citation>
    <scope>NUCLEOTIDE SEQUENCE</scope>
    <source>
        <strain evidence="1">NBRC 110023</strain>
    </source>
</reference>
<dbReference type="Proteomes" id="UP001156601">
    <property type="component" value="Unassembled WGS sequence"/>
</dbReference>
<accession>A0AA37SWE9</accession>
<reference evidence="1" key="2">
    <citation type="submission" date="2023-01" db="EMBL/GenBank/DDBJ databases">
        <title>Draft genome sequence of Agaribacter marinus strain NBRC 110023.</title>
        <authorList>
            <person name="Sun Q."/>
            <person name="Mori K."/>
        </authorList>
    </citation>
    <scope>NUCLEOTIDE SEQUENCE</scope>
    <source>
        <strain evidence="1">NBRC 110023</strain>
    </source>
</reference>
<keyword evidence="2" id="KW-1185">Reference proteome</keyword>
<sequence length="64" mass="7042">MTSVVSDARDEALGNSDVAQPDKNVLIVNTLKIETNNDNGFMLFSLISTPKTQLDAEFFNSNSY</sequence>
<comment type="caution">
    <text evidence="1">The sequence shown here is derived from an EMBL/GenBank/DDBJ whole genome shotgun (WGS) entry which is preliminary data.</text>
</comment>
<evidence type="ECO:0000313" key="2">
    <source>
        <dbReference type="Proteomes" id="UP001156601"/>
    </source>
</evidence>
<dbReference type="AlphaFoldDB" id="A0AA37SWE9"/>